<dbReference type="EC" id="3.1.2.4" evidence="2"/>
<organism evidence="5 6">
    <name type="scientific">Ferrimonas marina</name>
    <dbReference type="NCBI Taxonomy" id="299255"/>
    <lineage>
        <taxon>Bacteria</taxon>
        <taxon>Pseudomonadati</taxon>
        <taxon>Pseudomonadota</taxon>
        <taxon>Gammaproteobacteria</taxon>
        <taxon>Alteromonadales</taxon>
        <taxon>Ferrimonadaceae</taxon>
        <taxon>Ferrimonas</taxon>
    </lineage>
</organism>
<dbReference type="InterPro" id="IPR045004">
    <property type="entry name" value="ECH_dom"/>
</dbReference>
<dbReference type="SUPFAM" id="SSF52096">
    <property type="entry name" value="ClpP/crotonase"/>
    <property type="match status" value="1"/>
</dbReference>
<dbReference type="Gene3D" id="3.90.226.10">
    <property type="entry name" value="2-enoyl-CoA Hydratase, Chain A, domain 1"/>
    <property type="match status" value="1"/>
</dbReference>
<keyword evidence="3" id="KW-0378">Hydrolase</keyword>
<dbReference type="EMBL" id="FQXG01000004">
    <property type="protein sequence ID" value="SHH76922.1"/>
    <property type="molecule type" value="Genomic_DNA"/>
</dbReference>
<reference evidence="5 6" key="1">
    <citation type="submission" date="2016-11" db="EMBL/GenBank/DDBJ databases">
        <authorList>
            <person name="Jaros S."/>
            <person name="Januszkiewicz K."/>
            <person name="Wedrychowicz H."/>
        </authorList>
    </citation>
    <scope>NUCLEOTIDE SEQUENCE [LARGE SCALE GENOMIC DNA]</scope>
    <source>
        <strain evidence="5 6">DSM 16917</strain>
    </source>
</reference>
<evidence type="ECO:0000313" key="5">
    <source>
        <dbReference type="EMBL" id="SHH76922.1"/>
    </source>
</evidence>
<dbReference type="STRING" id="299255.SAMN02745129_2886"/>
<dbReference type="RefSeq" id="WP_067656912.1">
    <property type="nucleotide sequence ID" value="NZ_FQXG01000004.1"/>
</dbReference>
<evidence type="ECO:0000256" key="1">
    <source>
        <dbReference type="ARBA" id="ARBA00001709"/>
    </source>
</evidence>
<dbReference type="PANTHER" id="PTHR43176:SF3">
    <property type="entry name" value="3-HYDROXYISOBUTYRYL-COA HYDROLASE, MITOCHONDRIAL"/>
    <property type="match status" value="1"/>
</dbReference>
<keyword evidence="6" id="KW-1185">Reference proteome</keyword>
<dbReference type="InterPro" id="IPR032259">
    <property type="entry name" value="HIBYL-CoA-H"/>
</dbReference>
<evidence type="ECO:0000259" key="4">
    <source>
        <dbReference type="Pfam" id="PF16113"/>
    </source>
</evidence>
<proteinExistence type="predicted"/>
<sequence>MTQAVIYTTLATDSGHQIGVASLNSERSLNALSLAMVDSLTEQLDRWAEDDRIVCIWLQGSGDKAFCAGGDIRAIYEAAKAAPGELTEAVTDFFSREYRLDHKIHRFPKPMVVWGSGIVMGGGLGLMAGASHRIATETSRIAMPEISIGLFPDVGGTWFLNRMPGQCGRFLALTGYSMNGADARYVGLADHLVLSERRSALLDALTSLGWQGEAGDRDMLSGYLRGLEEQDLPQLPESLLHREQASIDAVMQGDSLAQVAGQLNEAASQADWLARPAKTLQAGSPITAHLIWHQLSACGDWSIEQVFQQELVWAVRCAQQGDFVEGVRALLIDKDRNPQWRFTQREEVTPDWLARFHQSPFATNPLADLTEDYQ</sequence>
<dbReference type="PANTHER" id="PTHR43176">
    <property type="entry name" value="3-HYDROXYISOBUTYRYL-COA HYDROLASE-RELATED"/>
    <property type="match status" value="1"/>
</dbReference>
<evidence type="ECO:0000256" key="2">
    <source>
        <dbReference type="ARBA" id="ARBA00011915"/>
    </source>
</evidence>
<comment type="catalytic activity">
    <reaction evidence="1">
        <text>3-hydroxy-2-methylpropanoyl-CoA + H2O = 3-hydroxy-2-methylpropanoate + CoA + H(+)</text>
        <dbReference type="Rhea" id="RHEA:20888"/>
        <dbReference type="ChEBI" id="CHEBI:11805"/>
        <dbReference type="ChEBI" id="CHEBI:15377"/>
        <dbReference type="ChEBI" id="CHEBI:15378"/>
        <dbReference type="ChEBI" id="CHEBI:57287"/>
        <dbReference type="ChEBI" id="CHEBI:57340"/>
        <dbReference type="EC" id="3.1.2.4"/>
    </reaction>
</comment>
<dbReference type="GO" id="GO:0006574">
    <property type="term" value="P:L-valine catabolic process"/>
    <property type="evidence" value="ECO:0007669"/>
    <property type="project" value="TreeGrafter"/>
</dbReference>
<dbReference type="CDD" id="cd06558">
    <property type="entry name" value="crotonase-like"/>
    <property type="match status" value="1"/>
</dbReference>
<evidence type="ECO:0000313" key="6">
    <source>
        <dbReference type="Proteomes" id="UP000184268"/>
    </source>
</evidence>
<dbReference type="OrthoDB" id="9790967at2"/>
<dbReference type="GO" id="GO:0005829">
    <property type="term" value="C:cytosol"/>
    <property type="evidence" value="ECO:0007669"/>
    <property type="project" value="TreeGrafter"/>
</dbReference>
<evidence type="ECO:0000256" key="3">
    <source>
        <dbReference type="ARBA" id="ARBA00022801"/>
    </source>
</evidence>
<dbReference type="Proteomes" id="UP000184268">
    <property type="component" value="Unassembled WGS sequence"/>
</dbReference>
<dbReference type="Pfam" id="PF16113">
    <property type="entry name" value="ECH_2"/>
    <property type="match status" value="1"/>
</dbReference>
<dbReference type="InterPro" id="IPR029045">
    <property type="entry name" value="ClpP/crotonase-like_dom_sf"/>
</dbReference>
<dbReference type="GO" id="GO:0003860">
    <property type="term" value="F:3-hydroxyisobutyryl-CoA hydrolase activity"/>
    <property type="evidence" value="ECO:0007669"/>
    <property type="project" value="UniProtKB-EC"/>
</dbReference>
<dbReference type="NCBIfam" id="NF004127">
    <property type="entry name" value="PRK05617.1"/>
    <property type="match status" value="1"/>
</dbReference>
<protein>
    <recommendedName>
        <fullName evidence="2">3-hydroxyisobutyryl-CoA hydrolase</fullName>
        <ecNumber evidence="2">3.1.2.4</ecNumber>
    </recommendedName>
</protein>
<dbReference type="AlphaFoldDB" id="A0A1M5VNU3"/>
<feature type="domain" description="Enoyl-CoA hydratase/isomerase" evidence="4">
    <location>
        <begin position="18"/>
        <end position="356"/>
    </location>
</feature>
<accession>A0A1M5VNU3</accession>
<gene>
    <name evidence="5" type="ORF">SAMN02745129_2886</name>
</gene>
<name>A0A1M5VNU3_9GAMM</name>